<accession>A0A836CDS8</accession>
<dbReference type="GO" id="GO:0004553">
    <property type="term" value="F:hydrolase activity, hydrolyzing O-glycosyl compounds"/>
    <property type="evidence" value="ECO:0007669"/>
    <property type="project" value="TreeGrafter"/>
</dbReference>
<dbReference type="Gene3D" id="3.40.50.1820">
    <property type="entry name" value="alpha/beta hydrolase"/>
    <property type="match status" value="1"/>
</dbReference>
<dbReference type="OrthoDB" id="408373at2759"/>
<evidence type="ECO:0000256" key="13">
    <source>
        <dbReference type="ARBA" id="ARBA00047972"/>
    </source>
</evidence>
<dbReference type="InterPro" id="IPR029058">
    <property type="entry name" value="AB_hydrolase_fold"/>
</dbReference>
<evidence type="ECO:0000256" key="10">
    <source>
        <dbReference type="ARBA" id="ARBA00042704"/>
    </source>
</evidence>
<evidence type="ECO:0000256" key="2">
    <source>
        <dbReference type="ARBA" id="ARBA00012423"/>
    </source>
</evidence>
<dbReference type="Pfam" id="PF00561">
    <property type="entry name" value="Abhydrolase_1"/>
    <property type="match status" value="1"/>
</dbReference>
<evidence type="ECO:0000259" key="14">
    <source>
        <dbReference type="Pfam" id="PF00561"/>
    </source>
</evidence>
<comment type="catalytic activity">
    <reaction evidence="12">
        <text>S-hexadecanoyl-L-cysteinyl-[protein] + H2O = L-cysteinyl-[protein] + hexadecanoate + H(+)</text>
        <dbReference type="Rhea" id="RHEA:19233"/>
        <dbReference type="Rhea" id="RHEA-COMP:10131"/>
        <dbReference type="Rhea" id="RHEA-COMP:11032"/>
        <dbReference type="ChEBI" id="CHEBI:7896"/>
        <dbReference type="ChEBI" id="CHEBI:15377"/>
        <dbReference type="ChEBI" id="CHEBI:15378"/>
        <dbReference type="ChEBI" id="CHEBI:29950"/>
        <dbReference type="ChEBI" id="CHEBI:74151"/>
        <dbReference type="EC" id="3.1.2.22"/>
    </reaction>
    <physiologicalReaction direction="left-to-right" evidence="12">
        <dbReference type="Rhea" id="RHEA:19234"/>
    </physiologicalReaction>
</comment>
<dbReference type="EC" id="3.1.2.22" evidence="2"/>
<keyword evidence="5" id="KW-0496">Mitochondrion</keyword>
<proteinExistence type="predicted"/>
<organism evidence="15 16">
    <name type="scientific">Tribonema minus</name>
    <dbReference type="NCBI Taxonomy" id="303371"/>
    <lineage>
        <taxon>Eukaryota</taxon>
        <taxon>Sar</taxon>
        <taxon>Stramenopiles</taxon>
        <taxon>Ochrophyta</taxon>
        <taxon>PX clade</taxon>
        <taxon>Xanthophyceae</taxon>
        <taxon>Tribonematales</taxon>
        <taxon>Tribonemataceae</taxon>
        <taxon>Tribonema</taxon>
    </lineage>
</organism>
<dbReference type="InterPro" id="IPR052382">
    <property type="entry name" value="ABHD10_acyl-thioesterase"/>
</dbReference>
<evidence type="ECO:0000256" key="1">
    <source>
        <dbReference type="ARBA" id="ARBA00004173"/>
    </source>
</evidence>
<reference evidence="15" key="1">
    <citation type="submission" date="2021-02" db="EMBL/GenBank/DDBJ databases">
        <title>First Annotated Genome of the Yellow-green Alga Tribonema minus.</title>
        <authorList>
            <person name="Mahan K.M."/>
        </authorList>
    </citation>
    <scope>NUCLEOTIDE SEQUENCE</scope>
    <source>
        <strain evidence="15">UTEX B ZZ1240</strain>
    </source>
</reference>
<comment type="subcellular location">
    <subcellularLocation>
        <location evidence="1">Mitochondrion</location>
    </subcellularLocation>
</comment>
<evidence type="ECO:0000256" key="11">
    <source>
        <dbReference type="ARBA" id="ARBA00046047"/>
    </source>
</evidence>
<dbReference type="SUPFAM" id="SSF53474">
    <property type="entry name" value="alpha/beta-Hydrolases"/>
    <property type="match status" value="1"/>
</dbReference>
<comment type="caution">
    <text evidence="15">The sequence shown here is derived from an EMBL/GenBank/DDBJ whole genome shotgun (WGS) entry which is preliminary data.</text>
</comment>
<dbReference type="PANTHER" id="PTHR16138">
    <property type="entry name" value="MYCOPHENOLIC ACID ACYL-GLUCURONIDE ESTERASE, MITOCHONDRIAL"/>
    <property type="match status" value="1"/>
</dbReference>
<keyword evidence="16" id="KW-1185">Reference proteome</keyword>
<evidence type="ECO:0000256" key="6">
    <source>
        <dbReference type="ARBA" id="ARBA00039132"/>
    </source>
</evidence>
<dbReference type="AlphaFoldDB" id="A0A836CDS8"/>
<sequence>MYLPALDCPKYDLKATVIKRFCQGTKRTYLSADWFGVGESTGDFAQGTVTRWTADTIKLIESLCPDSKMVLVGGGVGGWVALLVALQRPDLVAGIVGLGADPDFTENLLWKHLPEETKTEIMEKGSSQVTWGIHQYPISRALIEDGRRHLLLGGPDNGLDIMCPVRLVHGLQDEEVPLDVPLSLARRLRTQNVQVLLQKSGDHYLGDQADFALIKTALKDCIANYYEYDLTSPGSG</sequence>
<evidence type="ECO:0000256" key="7">
    <source>
        <dbReference type="ARBA" id="ARBA00039314"/>
    </source>
</evidence>
<comment type="catalytic activity">
    <reaction evidence="13">
        <text>mycophenolic acid O-acyl-beta-D-glucuronide + H2O = mycophenolate + D-glucuronate + H(+)</text>
        <dbReference type="Rhea" id="RHEA:34179"/>
        <dbReference type="ChEBI" id="CHEBI:15377"/>
        <dbReference type="ChEBI" id="CHEBI:15378"/>
        <dbReference type="ChEBI" id="CHEBI:58720"/>
        <dbReference type="ChEBI" id="CHEBI:62932"/>
        <dbReference type="ChEBI" id="CHEBI:66982"/>
        <dbReference type="EC" id="3.1.1.93"/>
    </reaction>
    <physiologicalReaction direction="left-to-right" evidence="13">
        <dbReference type="Rhea" id="RHEA:34180"/>
    </physiologicalReaction>
</comment>
<dbReference type="GO" id="GO:0008474">
    <property type="term" value="F:palmitoyl-(protein) hydrolase activity"/>
    <property type="evidence" value="ECO:0007669"/>
    <property type="project" value="UniProtKB-EC"/>
</dbReference>
<keyword evidence="3 15" id="KW-0378">Hydrolase</keyword>
<dbReference type="InterPro" id="IPR000073">
    <property type="entry name" value="AB_hydrolase_1"/>
</dbReference>
<name>A0A836CDS8_9STRA</name>
<comment type="function">
    <text evidence="11">Acts as an acyl-protein thioesterase that hydrolyzes fatty acids from acylated residues in proteins. Regulates the mitochondrial S-depalmitoylation of the nucleophilic active site residue of peroxiredoxin-5/PRDX5, a key antioxidant protein, therefore modulating mitochondrial antioxidant ability. Also catalyzes the deglucuronidation of mycophenolic acid acyl-glucuronide, an active metabolite of the immunosuppressant drug mycophenolate.</text>
</comment>
<gene>
    <name evidence="15" type="ORF">JKP88DRAFT_256553</name>
</gene>
<dbReference type="GO" id="GO:0005739">
    <property type="term" value="C:mitochondrion"/>
    <property type="evidence" value="ECO:0007669"/>
    <property type="project" value="UniProtKB-SubCell"/>
</dbReference>
<dbReference type="EC" id="3.1.1.93" evidence="6"/>
<evidence type="ECO:0000256" key="12">
    <source>
        <dbReference type="ARBA" id="ARBA00047409"/>
    </source>
</evidence>
<evidence type="ECO:0000256" key="4">
    <source>
        <dbReference type="ARBA" id="ARBA00022946"/>
    </source>
</evidence>
<dbReference type="PANTHER" id="PTHR16138:SF7">
    <property type="entry name" value="PALMITOYL-PROTEIN THIOESTERASE ABHD10, MITOCHONDRIAL"/>
    <property type="match status" value="1"/>
</dbReference>
<evidence type="ECO:0000256" key="9">
    <source>
        <dbReference type="ARBA" id="ARBA00042645"/>
    </source>
</evidence>
<evidence type="ECO:0000313" key="15">
    <source>
        <dbReference type="EMBL" id="KAG5181418.1"/>
    </source>
</evidence>
<protein>
    <recommendedName>
        <fullName evidence="7">Palmitoyl-protein thioesterase ABHD10, mitochondrial</fullName>
        <ecNumber evidence="6">3.1.1.93</ecNumber>
        <ecNumber evidence="2">3.1.2.22</ecNumber>
    </recommendedName>
    <alternativeName>
        <fullName evidence="9">Acyl-protein thioesterase ABHD10</fullName>
    </alternativeName>
    <alternativeName>
        <fullName evidence="10">Alpha/beta hydrolase domain-containing protein 10</fullName>
    </alternativeName>
    <alternativeName>
        <fullName evidence="8">Mycophenolic acid acyl-glucuronide esterase, mitochondrial</fullName>
    </alternativeName>
</protein>
<keyword evidence="4" id="KW-0809">Transit peptide</keyword>
<evidence type="ECO:0000256" key="3">
    <source>
        <dbReference type="ARBA" id="ARBA00022801"/>
    </source>
</evidence>
<dbReference type="EMBL" id="JAFCMP010000334">
    <property type="protein sequence ID" value="KAG5181418.1"/>
    <property type="molecule type" value="Genomic_DNA"/>
</dbReference>
<evidence type="ECO:0000256" key="5">
    <source>
        <dbReference type="ARBA" id="ARBA00023128"/>
    </source>
</evidence>
<evidence type="ECO:0000313" key="16">
    <source>
        <dbReference type="Proteomes" id="UP000664859"/>
    </source>
</evidence>
<dbReference type="Proteomes" id="UP000664859">
    <property type="component" value="Unassembled WGS sequence"/>
</dbReference>
<dbReference type="GO" id="GO:0102390">
    <property type="term" value="F:mycophenolic acid acyl-glucuronide esterase activity"/>
    <property type="evidence" value="ECO:0007669"/>
    <property type="project" value="UniProtKB-EC"/>
</dbReference>
<feature type="domain" description="AB hydrolase-1" evidence="14">
    <location>
        <begin position="26"/>
        <end position="111"/>
    </location>
</feature>
<evidence type="ECO:0000256" key="8">
    <source>
        <dbReference type="ARBA" id="ARBA00041520"/>
    </source>
</evidence>